<dbReference type="AlphaFoldDB" id="A0A2T0JZA6"/>
<protein>
    <submittedName>
        <fullName evidence="1">50S ribosome-binding GTPase</fullName>
    </submittedName>
</protein>
<name>A0A2T0JZA6_9ACTN</name>
<proteinExistence type="predicted"/>
<sequence>MTVVDIEAVRDWLGRLPGGSLAGRYGADWDAFEKHDKPVVTLFGSYDTGKSSLLRRLIVDSGGTVPAWLTISARHETFEVNAAEVAGCVVRDTPGFSVGASDLRGQNNTDRATAAVGLTDVGVVVLTSQLATAERGLLQQVFTRDWPAGALWVVISRFDEAGINPEYGLDPYRALIERKTGELRTMFALDVRTRIFVVAPDPFGLAGSYTDLGPETWDAYRSWDGMKDLQDALATVSPSELPGLRQAAGQRYWAAVLDEALTELRTQLADYTARAEVATGGLHRRRASENELDAIDRAARAGLDGLVEEVLRQSWNPAGGVDEPQAEIQRALDEWFKKHEVRLQRLRQSIRKSTERDRAHPSWDDFASLVASLESGDAAPEPAGGVAGRVESVGPMLVGVLKAMTDAAEPLTSKRTRTAKAAEGLGRHLGTVEAAIPLVVYVAKIFDDFRADRARVDQERAVAEKRQELVDACTRRALDTWQPYVDEVRDEIIAETSDRVDLDASLHRLVEQLREAVAEGERLLSVTPS</sequence>
<keyword evidence="2" id="KW-1185">Reference proteome</keyword>
<accession>A0A2T0JZA6</accession>
<evidence type="ECO:0000313" key="2">
    <source>
        <dbReference type="Proteomes" id="UP000239415"/>
    </source>
</evidence>
<dbReference type="Proteomes" id="UP000239415">
    <property type="component" value="Unassembled WGS sequence"/>
</dbReference>
<dbReference type="InterPro" id="IPR027417">
    <property type="entry name" value="P-loop_NTPase"/>
</dbReference>
<dbReference type="SUPFAM" id="SSF52540">
    <property type="entry name" value="P-loop containing nucleoside triphosphate hydrolases"/>
    <property type="match status" value="1"/>
</dbReference>
<dbReference type="Gene3D" id="3.40.50.300">
    <property type="entry name" value="P-loop containing nucleotide triphosphate hydrolases"/>
    <property type="match status" value="1"/>
</dbReference>
<gene>
    <name evidence="1" type="ORF">CLV67_12265</name>
</gene>
<dbReference type="EMBL" id="PVMZ01000022">
    <property type="protein sequence ID" value="PRX15825.1"/>
    <property type="molecule type" value="Genomic_DNA"/>
</dbReference>
<comment type="caution">
    <text evidence="1">The sequence shown here is derived from an EMBL/GenBank/DDBJ whole genome shotgun (WGS) entry which is preliminary data.</text>
</comment>
<evidence type="ECO:0000313" key="1">
    <source>
        <dbReference type="EMBL" id="PRX15825.1"/>
    </source>
</evidence>
<dbReference type="CDD" id="cd00882">
    <property type="entry name" value="Ras_like_GTPase"/>
    <property type="match status" value="1"/>
</dbReference>
<organism evidence="1 2">
    <name type="scientific">Actinoplanes italicus</name>
    <dbReference type="NCBI Taxonomy" id="113567"/>
    <lineage>
        <taxon>Bacteria</taxon>
        <taxon>Bacillati</taxon>
        <taxon>Actinomycetota</taxon>
        <taxon>Actinomycetes</taxon>
        <taxon>Micromonosporales</taxon>
        <taxon>Micromonosporaceae</taxon>
        <taxon>Actinoplanes</taxon>
    </lineage>
</organism>
<dbReference type="RefSeq" id="WP_203736928.1">
    <property type="nucleotide sequence ID" value="NZ_BOMO01000022.1"/>
</dbReference>
<reference evidence="1 2" key="1">
    <citation type="submission" date="2018-03" db="EMBL/GenBank/DDBJ databases">
        <title>Genomic Encyclopedia of Archaeal and Bacterial Type Strains, Phase II (KMG-II): from individual species to whole genera.</title>
        <authorList>
            <person name="Goeker M."/>
        </authorList>
    </citation>
    <scope>NUCLEOTIDE SEQUENCE [LARGE SCALE GENOMIC DNA]</scope>
    <source>
        <strain evidence="1 2">DSM 43146</strain>
    </source>
</reference>